<reference evidence="2" key="1">
    <citation type="submission" date="2020-11" db="EMBL/GenBank/DDBJ databases">
        <authorList>
            <person name="Tran Van P."/>
        </authorList>
    </citation>
    <scope>NUCLEOTIDE SEQUENCE</scope>
</reference>
<dbReference type="EMBL" id="OC928059">
    <property type="protein sequence ID" value="CAD7657572.1"/>
    <property type="molecule type" value="Genomic_DNA"/>
</dbReference>
<dbReference type="SUPFAM" id="SSF47473">
    <property type="entry name" value="EF-hand"/>
    <property type="match status" value="1"/>
</dbReference>
<organism evidence="2">
    <name type="scientific">Oppiella nova</name>
    <dbReference type="NCBI Taxonomy" id="334625"/>
    <lineage>
        <taxon>Eukaryota</taxon>
        <taxon>Metazoa</taxon>
        <taxon>Ecdysozoa</taxon>
        <taxon>Arthropoda</taxon>
        <taxon>Chelicerata</taxon>
        <taxon>Arachnida</taxon>
        <taxon>Acari</taxon>
        <taxon>Acariformes</taxon>
        <taxon>Sarcoptiformes</taxon>
        <taxon>Oribatida</taxon>
        <taxon>Brachypylina</taxon>
        <taxon>Oppioidea</taxon>
        <taxon>Oppiidae</taxon>
        <taxon>Oppiella</taxon>
    </lineage>
</organism>
<proteinExistence type="predicted"/>
<dbReference type="AlphaFoldDB" id="A0A7R9MCC0"/>
<evidence type="ECO:0000313" key="2">
    <source>
        <dbReference type="EMBL" id="CAD7657572.1"/>
    </source>
</evidence>
<keyword evidence="1" id="KW-0677">Repeat</keyword>
<dbReference type="GO" id="GO:0005509">
    <property type="term" value="F:calcium ion binding"/>
    <property type="evidence" value="ECO:0007669"/>
    <property type="project" value="InterPro"/>
</dbReference>
<name>A0A7R9MCC0_9ACAR</name>
<evidence type="ECO:0000313" key="3">
    <source>
        <dbReference type="Proteomes" id="UP000728032"/>
    </source>
</evidence>
<evidence type="ECO:0000256" key="1">
    <source>
        <dbReference type="ARBA" id="ARBA00022737"/>
    </source>
</evidence>
<feature type="non-terminal residue" evidence="2">
    <location>
        <position position="1"/>
    </location>
</feature>
<dbReference type="Proteomes" id="UP000728032">
    <property type="component" value="Unassembled WGS sequence"/>
</dbReference>
<protein>
    <submittedName>
        <fullName evidence="2">Uncharacterized protein</fullName>
    </submittedName>
</protein>
<dbReference type="InterPro" id="IPR028846">
    <property type="entry name" value="Recoverin"/>
</dbReference>
<dbReference type="Gene3D" id="1.10.238.10">
    <property type="entry name" value="EF-hand"/>
    <property type="match status" value="1"/>
</dbReference>
<dbReference type="InterPro" id="IPR011992">
    <property type="entry name" value="EF-hand-dom_pair"/>
</dbReference>
<accession>A0A7R9MCC0</accession>
<dbReference type="EMBL" id="CAJPVJ010013234">
    <property type="protein sequence ID" value="CAG2174758.1"/>
    <property type="molecule type" value="Genomic_DNA"/>
</dbReference>
<dbReference type="PANTHER" id="PTHR23055">
    <property type="entry name" value="CALCIUM BINDING PROTEINS"/>
    <property type="match status" value="1"/>
</dbReference>
<dbReference type="OrthoDB" id="191686at2759"/>
<dbReference type="PANTHER" id="PTHR23055:SF167">
    <property type="entry name" value="EF-HAND DOMAIN-CONTAINING PROTEIN"/>
    <property type="match status" value="1"/>
</dbReference>
<sequence length="134" mass="15501">MLNEACAQRLAQKNGPQNQIRRSRRELDRLCKKTSFKKEEVKLLYWGYKCATAMSDGILNESIFKDIYSQFFPQAGDASLYAHYVFNAMFSEALKKNNGQITFSDYACALSLLCRGTIIDKIQWIFTLYDINKD</sequence>
<gene>
    <name evidence="2" type="ORF">ONB1V03_LOCUS14198</name>
</gene>
<keyword evidence="3" id="KW-1185">Reference proteome</keyword>